<dbReference type="RefSeq" id="WP_227601182.1">
    <property type="nucleotide sequence ID" value="NZ_JAJEPX010000055.1"/>
</dbReference>
<evidence type="ECO:0000313" key="8">
    <source>
        <dbReference type="EMBL" id="MCC2177791.1"/>
    </source>
</evidence>
<dbReference type="AlphaFoldDB" id="A0AAW4VXX2"/>
<evidence type="ECO:0000256" key="3">
    <source>
        <dbReference type="ARBA" id="ARBA00023015"/>
    </source>
</evidence>
<dbReference type="Gene3D" id="1.20.120.1810">
    <property type="match status" value="1"/>
</dbReference>
<keyword evidence="6" id="KW-0804">Transcription</keyword>
<gene>
    <name evidence="8" type="primary">sigK</name>
    <name evidence="8" type="ORF">LKD22_11770</name>
</gene>
<keyword evidence="9" id="KW-1185">Reference proteome</keyword>
<name>A0AAW4VXX2_9FIRM</name>
<dbReference type="GO" id="GO:0006352">
    <property type="term" value="P:DNA-templated transcription initiation"/>
    <property type="evidence" value="ECO:0007669"/>
    <property type="project" value="InterPro"/>
</dbReference>
<dbReference type="InterPro" id="IPR001387">
    <property type="entry name" value="Cro/C1-type_HTH"/>
</dbReference>
<dbReference type="SUPFAM" id="SSF88946">
    <property type="entry name" value="Sigma2 domain of RNA polymerase sigma factors"/>
    <property type="match status" value="1"/>
</dbReference>
<dbReference type="InterPro" id="IPR036388">
    <property type="entry name" value="WH-like_DNA-bd_sf"/>
</dbReference>
<keyword evidence="4" id="KW-0731">Sigma factor</keyword>
<evidence type="ECO:0000256" key="4">
    <source>
        <dbReference type="ARBA" id="ARBA00023082"/>
    </source>
</evidence>
<dbReference type="PANTHER" id="PTHR30376:SF3">
    <property type="entry name" value="RNA POLYMERASE SIGMA FACTOR RPOH"/>
    <property type="match status" value="1"/>
</dbReference>
<dbReference type="NCBIfam" id="TIGR02937">
    <property type="entry name" value="sigma70-ECF"/>
    <property type="match status" value="1"/>
</dbReference>
<dbReference type="PIRSF" id="PIRSF000770">
    <property type="entry name" value="RNA_pol_sigma-SigE/K"/>
    <property type="match status" value="1"/>
</dbReference>
<keyword evidence="3" id="KW-0805">Transcription regulation</keyword>
<dbReference type="InterPro" id="IPR013324">
    <property type="entry name" value="RNA_pol_sigma_r3/r4-like"/>
</dbReference>
<evidence type="ECO:0000313" key="9">
    <source>
        <dbReference type="Proteomes" id="UP001298753"/>
    </source>
</evidence>
<keyword evidence="5" id="KW-0238">DNA-binding</keyword>
<dbReference type="InterPro" id="IPR000943">
    <property type="entry name" value="RNA_pol_sigma70"/>
</dbReference>
<dbReference type="GO" id="GO:0030435">
    <property type="term" value="P:sporulation resulting in formation of a cellular spore"/>
    <property type="evidence" value="ECO:0007669"/>
    <property type="project" value="UniProtKB-KW"/>
</dbReference>
<dbReference type="PANTHER" id="PTHR30376">
    <property type="entry name" value="SIGMA FACTOR RPOH HEAT SHOCK RELATED"/>
    <property type="match status" value="1"/>
</dbReference>
<evidence type="ECO:0000256" key="5">
    <source>
        <dbReference type="ARBA" id="ARBA00023125"/>
    </source>
</evidence>
<dbReference type="EMBL" id="JAJEPX010000055">
    <property type="protein sequence ID" value="MCC2177791.1"/>
    <property type="molecule type" value="Genomic_DNA"/>
</dbReference>
<dbReference type="Pfam" id="PF04545">
    <property type="entry name" value="Sigma70_r4"/>
    <property type="match status" value="1"/>
</dbReference>
<accession>A0AAW4VXX2</accession>
<dbReference type="InterPro" id="IPR007627">
    <property type="entry name" value="RNA_pol_sigma70_r2"/>
</dbReference>
<dbReference type="CDD" id="cd06171">
    <property type="entry name" value="Sigma70_r4"/>
    <property type="match status" value="1"/>
</dbReference>
<evidence type="ECO:0000256" key="2">
    <source>
        <dbReference type="ARBA" id="ARBA00022969"/>
    </source>
</evidence>
<dbReference type="GeneID" id="98661107"/>
<reference evidence="8 9" key="1">
    <citation type="submission" date="2021-10" db="EMBL/GenBank/DDBJ databases">
        <title>Anaerobic single-cell dispensing facilitates the cultivation of human gut bacteria.</title>
        <authorList>
            <person name="Afrizal A."/>
        </authorList>
    </citation>
    <scope>NUCLEOTIDE SEQUENCE [LARGE SCALE GENOMIC DNA]</scope>
    <source>
        <strain evidence="8 9">CLA-AA-H270</strain>
    </source>
</reference>
<protein>
    <submittedName>
        <fullName evidence="8">RNA polymerase sporulation sigma factor SigK</fullName>
    </submittedName>
</protein>
<comment type="similarity">
    <text evidence="1">Belongs to the sigma-70 factor family.</text>
</comment>
<dbReference type="InterPro" id="IPR013325">
    <property type="entry name" value="RNA_pol_sigma_r2"/>
</dbReference>
<dbReference type="Gene3D" id="1.10.10.10">
    <property type="entry name" value="Winged helix-like DNA-binding domain superfamily/Winged helix DNA-binding domain"/>
    <property type="match status" value="1"/>
</dbReference>
<comment type="caution">
    <text evidence="8">The sequence shown here is derived from an EMBL/GenBank/DDBJ whole genome shotgun (WGS) entry which is preliminary data.</text>
</comment>
<dbReference type="NCBIfam" id="NF004471">
    <property type="entry name" value="PRK05803.1"/>
    <property type="match status" value="1"/>
</dbReference>
<dbReference type="GO" id="GO:0016987">
    <property type="term" value="F:sigma factor activity"/>
    <property type="evidence" value="ECO:0007669"/>
    <property type="project" value="UniProtKB-KW"/>
</dbReference>
<evidence type="ECO:0000259" key="7">
    <source>
        <dbReference type="PROSITE" id="PS50943"/>
    </source>
</evidence>
<dbReference type="SUPFAM" id="SSF88659">
    <property type="entry name" value="Sigma3 and sigma4 domains of RNA polymerase sigma factors"/>
    <property type="match status" value="1"/>
</dbReference>
<dbReference type="Proteomes" id="UP001298753">
    <property type="component" value="Unassembled WGS sequence"/>
</dbReference>
<dbReference type="PROSITE" id="PS00715">
    <property type="entry name" value="SIGMA70_1"/>
    <property type="match status" value="1"/>
</dbReference>
<feature type="domain" description="HTH cro/C1-type" evidence="7">
    <location>
        <begin position="197"/>
        <end position="218"/>
    </location>
</feature>
<organism evidence="8 9">
    <name type="scientific">Agathobaculum butyriciproducens</name>
    <dbReference type="NCBI Taxonomy" id="1628085"/>
    <lineage>
        <taxon>Bacteria</taxon>
        <taxon>Bacillati</taxon>
        <taxon>Bacillota</taxon>
        <taxon>Clostridia</taxon>
        <taxon>Eubacteriales</taxon>
        <taxon>Butyricicoccaceae</taxon>
        <taxon>Agathobaculum</taxon>
    </lineage>
</organism>
<proteinExistence type="inferred from homology"/>
<dbReference type="GO" id="GO:0003677">
    <property type="term" value="F:DNA binding"/>
    <property type="evidence" value="ECO:0007669"/>
    <property type="project" value="UniProtKB-KW"/>
</dbReference>
<dbReference type="PRINTS" id="PR00046">
    <property type="entry name" value="SIGMA70FCT"/>
</dbReference>
<dbReference type="InterPro" id="IPR014284">
    <property type="entry name" value="RNA_pol_sigma-70_dom"/>
</dbReference>
<dbReference type="InterPro" id="IPR050813">
    <property type="entry name" value="Sigma-70_Factor"/>
</dbReference>
<dbReference type="PROSITE" id="PS50943">
    <property type="entry name" value="HTH_CROC1"/>
    <property type="match status" value="1"/>
</dbReference>
<keyword evidence="2" id="KW-0749">Sporulation</keyword>
<dbReference type="Pfam" id="PF04542">
    <property type="entry name" value="Sigma70_r2"/>
    <property type="match status" value="1"/>
</dbReference>
<evidence type="ECO:0000256" key="1">
    <source>
        <dbReference type="ARBA" id="ARBA00007788"/>
    </source>
</evidence>
<dbReference type="InterPro" id="IPR007630">
    <property type="entry name" value="RNA_pol_sigma70_r4"/>
</dbReference>
<sequence length="235" mass="26351">MLFPALFALGGAFFFFVLRVQGADGSFPKPLTPDEEAVLLRRMQQDGDAEAREKLIEHNLRLVAHIVKKYYAVSTEQDDLLSIGTIGLIKAVNTFKADKNIRLATYASKCIQNELLMYFRQKRKSAGELSLSDTLESDGDGNALALQDIICCEDSGLSAVEEQDRYHAMHRALAGCLSPREREIIRLRYGIGLASPLPQREIAARLGISRSYVSRIEKRALEKLRETLEREGRPP</sequence>
<evidence type="ECO:0000256" key="6">
    <source>
        <dbReference type="ARBA" id="ARBA00023163"/>
    </source>
</evidence>